<evidence type="ECO:0000259" key="9">
    <source>
        <dbReference type="Pfam" id="PF16916"/>
    </source>
</evidence>
<reference evidence="10" key="1">
    <citation type="submission" date="2024-02" db="EMBL/GenBank/DDBJ databases">
        <authorList>
            <consortium name="ELIXIR-Norway"/>
            <consortium name="Elixir Norway"/>
        </authorList>
    </citation>
    <scope>NUCLEOTIDE SEQUENCE</scope>
</reference>
<feature type="transmembrane region" description="Helical" evidence="7">
    <location>
        <begin position="234"/>
        <end position="253"/>
    </location>
</feature>
<dbReference type="Proteomes" id="UP001497444">
    <property type="component" value="Chromosome 9"/>
</dbReference>
<feature type="transmembrane region" description="Helical" evidence="7">
    <location>
        <begin position="124"/>
        <end position="144"/>
    </location>
</feature>
<dbReference type="InterPro" id="IPR002524">
    <property type="entry name" value="Cation_efflux"/>
</dbReference>
<dbReference type="InterPro" id="IPR027469">
    <property type="entry name" value="Cation_efflux_TMD_sf"/>
</dbReference>
<evidence type="ECO:0000256" key="6">
    <source>
        <dbReference type="SAM" id="MobiDB-lite"/>
    </source>
</evidence>
<feature type="domain" description="Cation efflux protein cytoplasmic" evidence="9">
    <location>
        <begin position="327"/>
        <end position="401"/>
    </location>
</feature>
<evidence type="ECO:0000256" key="5">
    <source>
        <dbReference type="ARBA" id="ARBA00023136"/>
    </source>
</evidence>
<proteinExistence type="predicted"/>
<keyword evidence="4 7" id="KW-1133">Transmembrane helix</keyword>
<feature type="transmembrane region" description="Helical" evidence="7">
    <location>
        <begin position="151"/>
        <end position="172"/>
    </location>
</feature>
<evidence type="ECO:0000259" key="8">
    <source>
        <dbReference type="Pfam" id="PF01545"/>
    </source>
</evidence>
<evidence type="ECO:0000313" key="11">
    <source>
        <dbReference type="Proteomes" id="UP001497444"/>
    </source>
</evidence>
<dbReference type="Pfam" id="PF16916">
    <property type="entry name" value="ZT_dimer"/>
    <property type="match status" value="1"/>
</dbReference>
<keyword evidence="11" id="KW-1185">Reference proteome</keyword>
<comment type="subcellular location">
    <subcellularLocation>
        <location evidence="1">Membrane</location>
        <topology evidence="1">Multi-pass membrane protein</topology>
    </subcellularLocation>
</comment>
<evidence type="ECO:0008006" key="12">
    <source>
        <dbReference type="Google" id="ProtNLM"/>
    </source>
</evidence>
<evidence type="ECO:0000256" key="2">
    <source>
        <dbReference type="ARBA" id="ARBA00022448"/>
    </source>
</evidence>
<protein>
    <recommendedName>
        <fullName evidence="12">Cation efflux protein cytoplasmic domain-containing protein</fullName>
    </recommendedName>
</protein>
<dbReference type="Gene3D" id="1.20.1510.10">
    <property type="entry name" value="Cation efflux protein transmembrane domain"/>
    <property type="match status" value="1"/>
</dbReference>
<dbReference type="InterPro" id="IPR058533">
    <property type="entry name" value="Cation_efflux_TM"/>
</dbReference>
<keyword evidence="2" id="KW-0813">Transport</keyword>
<organism evidence="10 11">
    <name type="scientific">Sphagnum jensenii</name>
    <dbReference type="NCBI Taxonomy" id="128206"/>
    <lineage>
        <taxon>Eukaryota</taxon>
        <taxon>Viridiplantae</taxon>
        <taxon>Streptophyta</taxon>
        <taxon>Embryophyta</taxon>
        <taxon>Bryophyta</taxon>
        <taxon>Sphagnophytina</taxon>
        <taxon>Sphagnopsida</taxon>
        <taxon>Sphagnales</taxon>
        <taxon>Sphagnaceae</taxon>
        <taxon>Sphagnum</taxon>
    </lineage>
</organism>
<evidence type="ECO:0000313" key="10">
    <source>
        <dbReference type="EMBL" id="CAK9279211.1"/>
    </source>
</evidence>
<evidence type="ECO:0000256" key="3">
    <source>
        <dbReference type="ARBA" id="ARBA00022692"/>
    </source>
</evidence>
<name>A0ABP0XLH5_9BRYO</name>
<dbReference type="Pfam" id="PF01545">
    <property type="entry name" value="Cation_efflux"/>
    <property type="match status" value="1"/>
</dbReference>
<dbReference type="InterPro" id="IPR050291">
    <property type="entry name" value="CDF_Transporter"/>
</dbReference>
<dbReference type="EMBL" id="OZ020104">
    <property type="protein sequence ID" value="CAK9279211.1"/>
    <property type="molecule type" value="Genomic_DNA"/>
</dbReference>
<dbReference type="PANTHER" id="PTHR43840">
    <property type="entry name" value="MITOCHONDRIAL METAL TRANSPORTER 1-RELATED"/>
    <property type="match status" value="1"/>
</dbReference>
<evidence type="ECO:0000256" key="1">
    <source>
        <dbReference type="ARBA" id="ARBA00004141"/>
    </source>
</evidence>
<accession>A0ABP0XLH5</accession>
<dbReference type="PANTHER" id="PTHR43840:SF13">
    <property type="entry name" value="CATION EFFLUX PROTEIN CYTOPLASMIC DOMAIN-CONTAINING PROTEIN"/>
    <property type="match status" value="1"/>
</dbReference>
<dbReference type="NCBIfam" id="TIGR01297">
    <property type="entry name" value="CDF"/>
    <property type="match status" value="1"/>
</dbReference>
<feature type="compositionally biased region" description="Basic and acidic residues" evidence="6">
    <location>
        <begin position="42"/>
        <end position="54"/>
    </location>
</feature>
<dbReference type="InterPro" id="IPR036837">
    <property type="entry name" value="Cation_efflux_CTD_sf"/>
</dbReference>
<dbReference type="SUPFAM" id="SSF160240">
    <property type="entry name" value="Cation efflux protein cytoplasmic domain-like"/>
    <property type="match status" value="1"/>
</dbReference>
<keyword evidence="3 7" id="KW-0812">Transmembrane</keyword>
<feature type="region of interest" description="Disordered" evidence="6">
    <location>
        <begin position="1"/>
        <end position="54"/>
    </location>
</feature>
<feature type="domain" description="Cation efflux protein transmembrane" evidence="8">
    <location>
        <begin position="128"/>
        <end position="321"/>
    </location>
</feature>
<keyword evidence="5 7" id="KW-0472">Membrane</keyword>
<dbReference type="Gene3D" id="3.30.70.1350">
    <property type="entry name" value="Cation efflux protein, cytoplasmic domain"/>
    <property type="match status" value="1"/>
</dbReference>
<feature type="transmembrane region" description="Helical" evidence="7">
    <location>
        <begin position="192"/>
        <end position="213"/>
    </location>
</feature>
<dbReference type="SUPFAM" id="SSF161111">
    <property type="entry name" value="Cation efflux protein transmembrane domain-like"/>
    <property type="match status" value="1"/>
</dbReference>
<gene>
    <name evidence="10" type="ORF">CSSPJE1EN1_LOCUS24689</name>
</gene>
<dbReference type="InterPro" id="IPR027470">
    <property type="entry name" value="Cation_efflux_CTD"/>
</dbReference>
<sequence>MGDSELNAPLLPEIFGVSEGGNPSGKGDASPTQNGRAATSEAVRDGSSADHYKNLLSNKSKEGWKFQPHMLLSRRGFHDAKHHSEGHREYNRKQREAIAAFSEVDSMEAPDSTSEGQEEEAYEGFAITLSYLVNVFLFIIKVLAAVKSGSLSIVASALDSMLDLLAGSILWFTKWTMQHQNKYKYPIGTNHLQPVGIVVFAAIMATLGMQVLLTAVQELFEGDTGHKMSNAETTWLTVVMGTAIVSKTCLYLYCCNFKSDIVQAYATDHRLDILTNSVGLAAALLSNQYYWWIDAVGAMVLALYTITNWGKSVIENAASLVGQAAPPELVAKVTYMAFNHHPKIRKLDTVRAFLLGGLYFVEVDIELPEDMSLREAHDIGESLQNKLEALTEVERAYVHLDYESTHRPEHTIHGYMV</sequence>
<evidence type="ECO:0000256" key="7">
    <source>
        <dbReference type="SAM" id="Phobius"/>
    </source>
</evidence>
<evidence type="ECO:0000256" key="4">
    <source>
        <dbReference type="ARBA" id="ARBA00022989"/>
    </source>
</evidence>